<gene>
    <name evidence="5" type="ORF">EVS81_14305</name>
</gene>
<dbReference type="AlphaFoldDB" id="A0A4P6KH46"/>
<dbReference type="CDD" id="cd04301">
    <property type="entry name" value="NAT_SF"/>
    <property type="match status" value="1"/>
</dbReference>
<name>A0A4P6KH46_9MICO</name>
<dbReference type="PROSITE" id="PS51186">
    <property type="entry name" value="GNAT"/>
    <property type="match status" value="1"/>
</dbReference>
<dbReference type="OrthoDB" id="3190820at2"/>
<dbReference type="InterPro" id="IPR016181">
    <property type="entry name" value="Acyl_CoA_acyltransferase"/>
</dbReference>
<evidence type="ECO:0000313" key="5">
    <source>
        <dbReference type="EMBL" id="QBE49855.1"/>
    </source>
</evidence>
<feature type="compositionally biased region" description="Low complexity" evidence="3">
    <location>
        <begin position="92"/>
        <end position="104"/>
    </location>
</feature>
<dbReference type="PANTHER" id="PTHR43626:SF4">
    <property type="entry name" value="GCN5-RELATED N-ACETYLTRANSFERASE 2, CHLOROPLASTIC"/>
    <property type="match status" value="1"/>
</dbReference>
<dbReference type="SUPFAM" id="SSF55729">
    <property type="entry name" value="Acyl-CoA N-acyltransferases (Nat)"/>
    <property type="match status" value="1"/>
</dbReference>
<evidence type="ECO:0000256" key="1">
    <source>
        <dbReference type="ARBA" id="ARBA00022679"/>
    </source>
</evidence>
<reference evidence="5 6" key="1">
    <citation type="submission" date="2019-02" db="EMBL/GenBank/DDBJ databases">
        <authorList>
            <person name="Sun L."/>
            <person name="Pan D."/>
            <person name="Wu X."/>
        </authorList>
    </citation>
    <scope>NUCLEOTIDE SEQUENCE [LARGE SCALE GENOMIC DNA]</scope>
    <source>
        <strain evidence="5 6">JW-1</strain>
    </source>
</reference>
<evidence type="ECO:0000256" key="3">
    <source>
        <dbReference type="SAM" id="MobiDB-lite"/>
    </source>
</evidence>
<evidence type="ECO:0000256" key="2">
    <source>
        <dbReference type="ARBA" id="ARBA00023315"/>
    </source>
</evidence>
<accession>A0A4P6KH46</accession>
<dbReference type="KEGG" id="ltr:EVS81_14305"/>
<sequence length="263" mass="27366">MGIGGSGPGARDRAVRPGHRGLRYDRPHRQHRRRPHRLRAGRAGASPVRCSGAEGAVPRLRGGHRNRADRERAVLPVAVALRAARRGRRAAGLRSAPLGRAGSAGADGAGGRHAHRRGRRSGGAVNGRIIDRVATPAEHAALAAAVGWQAHFDDHVRAASLAASLAGVVYAADGGIVGMARAVGDGLQYAYVQDVIVHPDHDGEGIATSLVERLIELLRPAPGAELFVGLFASDEAVGVYESLGFAREGAIGMHRRLSTAGSG</sequence>
<evidence type="ECO:0000313" key="6">
    <source>
        <dbReference type="Proteomes" id="UP000289260"/>
    </source>
</evidence>
<dbReference type="EMBL" id="CP035806">
    <property type="protein sequence ID" value="QBE49855.1"/>
    <property type="molecule type" value="Genomic_DNA"/>
</dbReference>
<keyword evidence="6" id="KW-1185">Reference proteome</keyword>
<organism evidence="5 6">
    <name type="scientific">Leucobacter triazinivorans</name>
    <dbReference type="NCBI Taxonomy" id="1784719"/>
    <lineage>
        <taxon>Bacteria</taxon>
        <taxon>Bacillati</taxon>
        <taxon>Actinomycetota</taxon>
        <taxon>Actinomycetes</taxon>
        <taxon>Micrococcales</taxon>
        <taxon>Microbacteriaceae</taxon>
        <taxon>Leucobacter</taxon>
    </lineage>
</organism>
<dbReference type="GO" id="GO:0008080">
    <property type="term" value="F:N-acetyltransferase activity"/>
    <property type="evidence" value="ECO:0007669"/>
    <property type="project" value="InterPro"/>
</dbReference>
<feature type="region of interest" description="Disordered" evidence="3">
    <location>
        <begin position="1"/>
        <end position="68"/>
    </location>
</feature>
<evidence type="ECO:0000259" key="4">
    <source>
        <dbReference type="PROSITE" id="PS51186"/>
    </source>
</evidence>
<dbReference type="Proteomes" id="UP000289260">
    <property type="component" value="Chromosome"/>
</dbReference>
<dbReference type="InterPro" id="IPR045039">
    <property type="entry name" value="NSI-like"/>
</dbReference>
<dbReference type="Gene3D" id="3.40.630.30">
    <property type="match status" value="1"/>
</dbReference>
<proteinExistence type="predicted"/>
<feature type="region of interest" description="Disordered" evidence="3">
    <location>
        <begin position="90"/>
        <end position="125"/>
    </location>
</feature>
<dbReference type="PANTHER" id="PTHR43626">
    <property type="entry name" value="ACYL-COA N-ACYLTRANSFERASE"/>
    <property type="match status" value="1"/>
</dbReference>
<dbReference type="GO" id="GO:0005737">
    <property type="term" value="C:cytoplasm"/>
    <property type="evidence" value="ECO:0007669"/>
    <property type="project" value="TreeGrafter"/>
</dbReference>
<feature type="domain" description="N-acetyltransferase" evidence="4">
    <location>
        <begin position="129"/>
        <end position="263"/>
    </location>
</feature>
<feature type="compositionally biased region" description="Basic residues" evidence="3">
    <location>
        <begin position="28"/>
        <end position="40"/>
    </location>
</feature>
<keyword evidence="2" id="KW-0012">Acyltransferase</keyword>
<dbReference type="InterPro" id="IPR000182">
    <property type="entry name" value="GNAT_dom"/>
</dbReference>
<dbReference type="Pfam" id="PF13508">
    <property type="entry name" value="Acetyltransf_7"/>
    <property type="match status" value="1"/>
</dbReference>
<keyword evidence="1 5" id="KW-0808">Transferase</keyword>
<protein>
    <submittedName>
        <fullName evidence="5">N-acetyltransferase</fullName>
    </submittedName>
</protein>